<keyword evidence="1" id="KW-0472">Membrane</keyword>
<protein>
    <recommendedName>
        <fullName evidence="4">Tetratricopeptide repeat-containing protein</fullName>
    </recommendedName>
</protein>
<dbReference type="RefSeq" id="WP_379815789.1">
    <property type="nucleotide sequence ID" value="NZ_JBHUDZ010000016.1"/>
</dbReference>
<feature type="transmembrane region" description="Helical" evidence="1">
    <location>
        <begin position="31"/>
        <end position="51"/>
    </location>
</feature>
<evidence type="ECO:0000313" key="2">
    <source>
        <dbReference type="EMBL" id="MFD1604701.1"/>
    </source>
</evidence>
<keyword evidence="3" id="KW-1185">Reference proteome</keyword>
<reference evidence="3" key="1">
    <citation type="journal article" date="2019" name="Int. J. Syst. Evol. Microbiol.">
        <title>The Global Catalogue of Microorganisms (GCM) 10K type strain sequencing project: providing services to taxonomists for standard genome sequencing and annotation.</title>
        <authorList>
            <consortium name="The Broad Institute Genomics Platform"/>
            <consortium name="The Broad Institute Genome Sequencing Center for Infectious Disease"/>
            <person name="Wu L."/>
            <person name="Ma J."/>
        </authorList>
    </citation>
    <scope>NUCLEOTIDE SEQUENCE [LARGE SCALE GENOMIC DNA]</scope>
    <source>
        <strain evidence="3">CCUG 70865</strain>
    </source>
</reference>
<dbReference type="Proteomes" id="UP001597138">
    <property type="component" value="Unassembled WGS sequence"/>
</dbReference>
<proteinExistence type="predicted"/>
<keyword evidence="1" id="KW-0812">Transmembrane</keyword>
<evidence type="ECO:0008006" key="4">
    <source>
        <dbReference type="Google" id="ProtNLM"/>
    </source>
</evidence>
<accession>A0ABW4HH79</accession>
<comment type="caution">
    <text evidence="2">The sequence shown here is derived from an EMBL/GenBank/DDBJ whole genome shotgun (WGS) entry which is preliminary data.</text>
</comment>
<sequence length="404" mass="46997">METLNNIEQEIVDLKQKIQKIESNKSWYKNYPFILSLVAFLFTTSISLYTLKKTTLEKKSIKHSSTLSDINKSIEDFKNYEKEYFQQISNINLDPNTKNLLSGIYYSKIDQLTTNIEPKLTKVIINDIDPTILNDCARYLQLLSKTDKAIKLNEIALQKCRDDYTKVTVLRCLGNLYSQPGKTQNRIKSRTNRSKALKLTKSYSGEYATNNSMQSFILWANDEYMNFNDREFANSLLDSAMTYAKRLQNFNPQKNEAIRQIRSSYNYFNDILNISFGTGNWEVFDNKQKVGEASLNLVNNNYLFNLEFIEGNKFQKQISGSGNFSSERVIKIFGTESYLEDVQILSYKKNKNTAVETELLTKGIPQQRIITLELNIIKNKFIKMRVRELGKKPKFYDLKFVQSI</sequence>
<evidence type="ECO:0000256" key="1">
    <source>
        <dbReference type="SAM" id="Phobius"/>
    </source>
</evidence>
<keyword evidence="1" id="KW-1133">Transmembrane helix</keyword>
<dbReference type="EMBL" id="JBHUDZ010000016">
    <property type="protein sequence ID" value="MFD1604701.1"/>
    <property type="molecule type" value="Genomic_DNA"/>
</dbReference>
<name>A0ABW4HH79_9FLAO</name>
<evidence type="ECO:0000313" key="3">
    <source>
        <dbReference type="Proteomes" id="UP001597138"/>
    </source>
</evidence>
<organism evidence="2 3">
    <name type="scientific">Flavobacterium artemisiae</name>
    <dbReference type="NCBI Taxonomy" id="2126556"/>
    <lineage>
        <taxon>Bacteria</taxon>
        <taxon>Pseudomonadati</taxon>
        <taxon>Bacteroidota</taxon>
        <taxon>Flavobacteriia</taxon>
        <taxon>Flavobacteriales</taxon>
        <taxon>Flavobacteriaceae</taxon>
        <taxon>Flavobacterium</taxon>
    </lineage>
</organism>
<gene>
    <name evidence="2" type="ORF">ACFSC2_18325</name>
</gene>